<protein>
    <recommendedName>
        <fullName evidence="9">Importin N-terminal domain-containing protein</fullName>
    </recommendedName>
</protein>
<evidence type="ECO:0000256" key="4">
    <source>
        <dbReference type="ARBA" id="ARBA00022448"/>
    </source>
</evidence>
<accession>A0AAV1I712</accession>
<evidence type="ECO:0000256" key="7">
    <source>
        <dbReference type="ARBA" id="ARBA00023242"/>
    </source>
</evidence>
<dbReference type="GO" id="GO:0006606">
    <property type="term" value="P:protein import into nucleus"/>
    <property type="evidence" value="ECO:0007669"/>
    <property type="project" value="TreeGrafter"/>
</dbReference>
<keyword evidence="4" id="KW-0813">Transport</keyword>
<dbReference type="PANTHER" id="PTHR10997:SF18">
    <property type="entry name" value="D-IMPORTIN 7_RANBP7"/>
    <property type="match status" value="1"/>
</dbReference>
<feature type="domain" description="Importin N-terminal" evidence="9">
    <location>
        <begin position="24"/>
        <end position="97"/>
    </location>
</feature>
<feature type="region of interest" description="Disordered" evidence="8">
    <location>
        <begin position="1022"/>
        <end position="1044"/>
    </location>
</feature>
<comment type="caution">
    <text evidence="10">The sequence shown here is derived from an EMBL/GenBank/DDBJ whole genome shotgun (WGS) entry which is preliminary data.</text>
</comment>
<gene>
    <name evidence="10" type="ORF">CVIRNUC_006346</name>
</gene>
<comment type="subcellular location">
    <subcellularLocation>
        <location evidence="2">Cytoplasm</location>
    </subcellularLocation>
    <subcellularLocation>
        <location evidence="1">Nucleus</location>
    </subcellularLocation>
</comment>
<dbReference type="Proteomes" id="UP001314263">
    <property type="component" value="Unassembled WGS sequence"/>
</dbReference>
<dbReference type="GO" id="GO:0031267">
    <property type="term" value="F:small GTPase binding"/>
    <property type="evidence" value="ECO:0007669"/>
    <property type="project" value="InterPro"/>
</dbReference>
<reference evidence="10 11" key="1">
    <citation type="submission" date="2023-10" db="EMBL/GenBank/DDBJ databases">
        <authorList>
            <person name="Maclean D."/>
            <person name="Macfadyen A."/>
        </authorList>
    </citation>
    <scope>NUCLEOTIDE SEQUENCE [LARGE SCALE GENOMIC DNA]</scope>
</reference>
<dbReference type="InterPro" id="IPR001494">
    <property type="entry name" value="Importin-beta_N"/>
</dbReference>
<evidence type="ECO:0000256" key="2">
    <source>
        <dbReference type="ARBA" id="ARBA00004496"/>
    </source>
</evidence>
<organism evidence="10 11">
    <name type="scientific">Coccomyxa viridis</name>
    <dbReference type="NCBI Taxonomy" id="1274662"/>
    <lineage>
        <taxon>Eukaryota</taxon>
        <taxon>Viridiplantae</taxon>
        <taxon>Chlorophyta</taxon>
        <taxon>core chlorophytes</taxon>
        <taxon>Trebouxiophyceae</taxon>
        <taxon>Trebouxiophyceae incertae sedis</taxon>
        <taxon>Coccomyxaceae</taxon>
        <taxon>Coccomyxa</taxon>
    </lineage>
</organism>
<dbReference type="Pfam" id="PF03810">
    <property type="entry name" value="IBN_N"/>
    <property type="match status" value="1"/>
</dbReference>
<name>A0AAV1I712_9CHLO</name>
<dbReference type="PROSITE" id="PS50166">
    <property type="entry name" value="IMPORTIN_B_NT"/>
    <property type="match status" value="1"/>
</dbReference>
<dbReference type="PANTHER" id="PTHR10997">
    <property type="entry name" value="IMPORTIN-7, 8, 11"/>
    <property type="match status" value="1"/>
</dbReference>
<dbReference type="GO" id="GO:0005829">
    <property type="term" value="C:cytosol"/>
    <property type="evidence" value="ECO:0007669"/>
    <property type="project" value="TreeGrafter"/>
</dbReference>
<dbReference type="EMBL" id="CAUYUE010000008">
    <property type="protein sequence ID" value="CAK0783149.1"/>
    <property type="molecule type" value="Genomic_DNA"/>
</dbReference>
<feature type="region of interest" description="Disordered" evidence="8">
    <location>
        <begin position="964"/>
        <end position="1009"/>
    </location>
</feature>
<keyword evidence="6" id="KW-0653">Protein transport</keyword>
<evidence type="ECO:0000256" key="1">
    <source>
        <dbReference type="ARBA" id="ARBA00004123"/>
    </source>
</evidence>
<proteinExistence type="inferred from homology"/>
<evidence type="ECO:0000256" key="3">
    <source>
        <dbReference type="ARBA" id="ARBA00007991"/>
    </source>
</evidence>
<dbReference type="AlphaFoldDB" id="A0AAV1I712"/>
<dbReference type="SUPFAM" id="SSF48371">
    <property type="entry name" value="ARM repeat"/>
    <property type="match status" value="1"/>
</dbReference>
<evidence type="ECO:0000313" key="11">
    <source>
        <dbReference type="Proteomes" id="UP001314263"/>
    </source>
</evidence>
<dbReference type="InterPro" id="IPR016024">
    <property type="entry name" value="ARM-type_fold"/>
</dbReference>
<dbReference type="Pfam" id="PF25758">
    <property type="entry name" value="TPR_IPO11"/>
    <property type="match status" value="1"/>
</dbReference>
<keyword evidence="11" id="KW-1185">Reference proteome</keyword>
<evidence type="ECO:0000256" key="6">
    <source>
        <dbReference type="ARBA" id="ARBA00022927"/>
    </source>
</evidence>
<feature type="compositionally biased region" description="Basic and acidic residues" evidence="8">
    <location>
        <begin position="1022"/>
        <end position="1032"/>
    </location>
</feature>
<keyword evidence="5" id="KW-0963">Cytoplasm</keyword>
<dbReference type="SMART" id="SM00913">
    <property type="entry name" value="IBN_N"/>
    <property type="match status" value="1"/>
</dbReference>
<comment type="similarity">
    <text evidence="3">Belongs to the importin beta family.</text>
</comment>
<evidence type="ECO:0000256" key="8">
    <source>
        <dbReference type="SAM" id="MobiDB-lite"/>
    </source>
</evidence>
<dbReference type="GO" id="GO:0005635">
    <property type="term" value="C:nuclear envelope"/>
    <property type="evidence" value="ECO:0007669"/>
    <property type="project" value="TreeGrafter"/>
</dbReference>
<dbReference type="Gene3D" id="1.25.10.10">
    <property type="entry name" value="Leucine-rich Repeat Variant"/>
    <property type="match status" value="1"/>
</dbReference>
<sequence length="1105" mass="123782">MDIGQLCSILAACMSTNPEQRKAGETTLEQFQNVPGQLVNLLRVAVEDSLDVGIRQVAVITFKNAVKKDWDPLEGPSPIPDSDKAAVRDNLLESLMRAPPLVRAQLGESVKAVAGKDFPEHWPALLPAILQNLSSQDHGRLYGALYALRILARKYEFKDEEDRAPLTGIVNSTFPALLQLFQSLLAMRDQAVLAAELQKLVLKIFWSATYMGIPALLLQEAQFVGWMTSLLEAVKQPVPQEGQPADLQERKQWPWWKAKKWMLHISHRLFQRYGDPKLTNPGSPERTFAELWKSHCSAQFLEAHMALLAGIPKGQYMAPRVTNLALQYVTTGVALSSSWKVMKPHMSSLLASVVFPLCCFDDEDEELWDDDPQEYIRKGYDVMEELYNAKTAAINFVHEVCKVRAKGNLEDFMGICVGVMNEYKAAGAGATKEQSRRVDGAFLAVGALNDVLRSTAPYKTQLEPMLQQYVLPCYDASAGHVRAKACWVTQQYADIRFADGRGRGATFMQLFQKTLDRLDDPDLPVRVDAVAALRNLVDAFHKDDLPNIKPLIPNLLNQLFALMNEVESEDVVFALETIVENFGGEMAPFAVGLCQHLAHAFWRLQESAEDDDADDGEGMMAAYGCMRALSTVLDSVSGMSPLFPELEAILFPLMQRLTSTEGQDVFEEVLELISYFTYFSPAISERMWSLWPQIVECFYEWAVDYFDHIAGALENYINKGTEHFLQPTSGYLQQLNQMVEKALTTMDLNDEDAGNAPHLLDVVMQNCRGHVDAHIGSYISLALNRLPTAEQSLLKDKLMNVVANAIYYNPVLALQQLQLQGRLQHFFATWFQMVFARRKRTEGSKHFRRLCDKKINALAMAALLTVPDAALPQEVSAGLGQLMAGLLKLLTTLRAQQARVLSPCSPKCMPVGLSVAKQDRFDLHLTVHWSDLCAVPMVTLPQAGLENLGSRVTHRMWHCLQDVALDEDEEDDEEEDLVSESEDEDAFEADGAADEDGNLGDDEDADGEVDDAYLKRLERESRRLKGQRHEESDSQDDWTDEEDDAEALDAADPFLYFADTLRAVQMQHPARFQVLTQLMDAGSQAALQGMMQHAEEVRSKPPREE</sequence>
<dbReference type="InterPro" id="IPR011989">
    <property type="entry name" value="ARM-like"/>
</dbReference>
<keyword evidence="7" id="KW-0539">Nucleus</keyword>
<evidence type="ECO:0000259" key="9">
    <source>
        <dbReference type="PROSITE" id="PS50166"/>
    </source>
</evidence>
<evidence type="ECO:0000313" key="10">
    <source>
        <dbReference type="EMBL" id="CAK0783149.1"/>
    </source>
</evidence>
<dbReference type="InterPro" id="IPR058669">
    <property type="entry name" value="TPR_IPO7/11-like"/>
</dbReference>
<evidence type="ECO:0000256" key="5">
    <source>
        <dbReference type="ARBA" id="ARBA00022490"/>
    </source>
</evidence>
<feature type="compositionally biased region" description="Acidic residues" evidence="8">
    <location>
        <begin position="1033"/>
        <end position="1044"/>
    </location>
</feature>